<dbReference type="EMBL" id="BARW01033903">
    <property type="protein sequence ID" value="GAJ02737.1"/>
    <property type="molecule type" value="Genomic_DNA"/>
</dbReference>
<reference evidence="1" key="1">
    <citation type="journal article" date="2014" name="Front. Microbiol.">
        <title>High frequency of phylogenetically diverse reductive dehalogenase-homologous genes in deep subseafloor sedimentary metagenomes.</title>
        <authorList>
            <person name="Kawai M."/>
            <person name="Futagami T."/>
            <person name="Toyoda A."/>
            <person name="Takaki Y."/>
            <person name="Nishi S."/>
            <person name="Hori S."/>
            <person name="Arai W."/>
            <person name="Tsubouchi T."/>
            <person name="Morono Y."/>
            <person name="Uchiyama I."/>
            <person name="Ito T."/>
            <person name="Fujiyama A."/>
            <person name="Inagaki F."/>
            <person name="Takami H."/>
        </authorList>
    </citation>
    <scope>NUCLEOTIDE SEQUENCE</scope>
    <source>
        <strain evidence="1">Expedition CK06-06</strain>
    </source>
</reference>
<sequence length="189" mass="20404">MVCVIDYEGTLRRLTAAVAAIPLTAMRGTDNAALAASWTAALATALSEYTAALAQDLKDHLVDYDDVRASYLDQLDFDLQEAIAEFTDYYTSTRAEYIDDILANVAASAAHSHSRSRVYPRVPSAVVQLTTDAAADTYGNWIEVIPINTVDFDDGYGIPSFVMEEAGAGTTYIIQLGYSLIDTTDPTVA</sequence>
<protein>
    <submittedName>
        <fullName evidence="1">Uncharacterized protein</fullName>
    </submittedName>
</protein>
<accession>X1UGM1</accession>
<proteinExistence type="predicted"/>
<dbReference type="AlphaFoldDB" id="X1UGM1"/>
<comment type="caution">
    <text evidence="1">The sequence shown here is derived from an EMBL/GenBank/DDBJ whole genome shotgun (WGS) entry which is preliminary data.</text>
</comment>
<feature type="non-terminal residue" evidence="1">
    <location>
        <position position="189"/>
    </location>
</feature>
<name>X1UGM1_9ZZZZ</name>
<organism evidence="1">
    <name type="scientific">marine sediment metagenome</name>
    <dbReference type="NCBI Taxonomy" id="412755"/>
    <lineage>
        <taxon>unclassified sequences</taxon>
        <taxon>metagenomes</taxon>
        <taxon>ecological metagenomes</taxon>
    </lineage>
</organism>
<evidence type="ECO:0000313" key="1">
    <source>
        <dbReference type="EMBL" id="GAJ02737.1"/>
    </source>
</evidence>
<gene>
    <name evidence="1" type="ORF">S12H4_53286</name>
</gene>